<feature type="transmembrane region" description="Helical" evidence="1">
    <location>
        <begin position="289"/>
        <end position="308"/>
    </location>
</feature>
<accession>A0AAE5SZI1</accession>
<feature type="transmembrane region" description="Helical" evidence="1">
    <location>
        <begin position="259"/>
        <end position="277"/>
    </location>
</feature>
<name>A0AAE5SZI1_STACR</name>
<evidence type="ECO:0000256" key="1">
    <source>
        <dbReference type="SAM" id="Phobius"/>
    </source>
</evidence>
<reference evidence="3 4" key="1">
    <citation type="journal article" date="2016" name="Front. Microbiol.">
        <title>Comprehensive Phylogenetic Analysis of Bovine Non-aureus Staphylococci Species Based on Whole-Genome Sequencing.</title>
        <authorList>
            <person name="Naushad S."/>
            <person name="Barkema H.W."/>
            <person name="Luby C."/>
            <person name="Condas L.A."/>
            <person name="Nobrega D.B."/>
            <person name="Carson D.A."/>
            <person name="De Buck J."/>
        </authorList>
    </citation>
    <scope>NUCLEOTIDE SEQUENCE [LARGE SCALE GENOMIC DNA]</scope>
    <source>
        <strain evidence="3 4">SNUC 505</strain>
    </source>
</reference>
<keyword evidence="1" id="KW-1133">Transmembrane helix</keyword>
<dbReference type="EMBL" id="JAVGJF010000018">
    <property type="protein sequence ID" value="MDQ7175241.1"/>
    <property type="molecule type" value="Genomic_DNA"/>
</dbReference>
<evidence type="ECO:0000313" key="4">
    <source>
        <dbReference type="Proteomes" id="UP000242704"/>
    </source>
</evidence>
<dbReference type="AlphaFoldDB" id="A0AAE5SZI1"/>
<keyword evidence="1" id="KW-0812">Transmembrane</keyword>
<evidence type="ECO:0000313" key="5">
    <source>
        <dbReference type="Proteomes" id="UP001240157"/>
    </source>
</evidence>
<feature type="transmembrane region" description="Helical" evidence="1">
    <location>
        <begin position="320"/>
        <end position="338"/>
    </location>
</feature>
<feature type="transmembrane region" description="Helical" evidence="1">
    <location>
        <begin position="68"/>
        <end position="89"/>
    </location>
</feature>
<gene>
    <name evidence="3" type="ORF">BU653_08210</name>
    <name evidence="2" type="ORF">RCF65_04495</name>
</gene>
<feature type="transmembrane region" description="Helical" evidence="1">
    <location>
        <begin position="101"/>
        <end position="118"/>
    </location>
</feature>
<dbReference type="Proteomes" id="UP000242704">
    <property type="component" value="Unassembled WGS sequence"/>
</dbReference>
<proteinExistence type="predicted"/>
<keyword evidence="1" id="KW-0472">Membrane</keyword>
<dbReference type="RefSeq" id="WP_105965724.1">
    <property type="nucleotide sequence ID" value="NZ_JAHCNX010000007.1"/>
</dbReference>
<evidence type="ECO:0000313" key="2">
    <source>
        <dbReference type="EMBL" id="MDQ7175241.1"/>
    </source>
</evidence>
<evidence type="ECO:0000313" key="3">
    <source>
        <dbReference type="EMBL" id="PTG12984.1"/>
    </source>
</evidence>
<dbReference type="EMBL" id="PZBZ01000042">
    <property type="protein sequence ID" value="PTG12984.1"/>
    <property type="molecule type" value="Genomic_DNA"/>
</dbReference>
<comment type="caution">
    <text evidence="3">The sequence shown here is derived from an EMBL/GenBank/DDBJ whole genome shotgun (WGS) entry which is preliminary data.</text>
</comment>
<reference evidence="3" key="2">
    <citation type="submission" date="2018-03" db="EMBL/GenBank/DDBJ databases">
        <authorList>
            <person name="Naushad S."/>
        </authorList>
    </citation>
    <scope>NUCLEOTIDE SEQUENCE</scope>
    <source>
        <strain evidence="3">SNUC 505</strain>
    </source>
</reference>
<feature type="transmembrane region" description="Helical" evidence="1">
    <location>
        <begin position="377"/>
        <end position="394"/>
    </location>
</feature>
<protein>
    <recommendedName>
        <fullName evidence="6">Glucosyltransferase</fullName>
    </recommendedName>
</protein>
<sequence>MWAIKRYQWVLIGIFVFYLIMSMLTPLIHDDLQWANPYGIEMLNEGFQSLNGRYLGNLLEIIAVRLPLFRYTTYSVFALLIIHIIFQYIVDMKRQECERSFTYLTIFMFILMIPTTIYSQIYGWFAGFYNYVPATLCSLYILRCSLKLFEGWHLTRTETFACVTVALLGQWFMENMTLFNVAIVSFLLIGLFYKYKHIPTRGIAIGVSTLLGAFTMFMNPNYLNIFAGRSNYQKVSDDEYGIWVKMIGTFGSQFPDKMIFQPIIILSILAIILVLFIQQSAMTKSKQWLLIAGLFSAPLYTILVRIPFDFETKNEDVGVAITNVIVALIYYVALNMTLMNVLPTGRLKRYCLILLWAIPVMVAPLLIVQPIGPRNFYAVYMIYVIITMALFSRMNFRPHRAVVGLTCSMALGLIVIFSTIFVAQTNRIQALETALQDDHHMTAYTVERLPFESFMQHSSPYDQKKTNIFKTYWGVPEYVKLNFK</sequence>
<feature type="transmembrane region" description="Helical" evidence="1">
    <location>
        <begin position="7"/>
        <end position="28"/>
    </location>
</feature>
<feature type="transmembrane region" description="Helical" evidence="1">
    <location>
        <begin position="350"/>
        <end position="371"/>
    </location>
</feature>
<evidence type="ECO:0008006" key="6">
    <source>
        <dbReference type="Google" id="ProtNLM"/>
    </source>
</evidence>
<dbReference type="Proteomes" id="UP001240157">
    <property type="component" value="Unassembled WGS sequence"/>
</dbReference>
<feature type="transmembrane region" description="Helical" evidence="1">
    <location>
        <begin position="202"/>
        <end position="222"/>
    </location>
</feature>
<organism evidence="3 4">
    <name type="scientific">Staphylococcus chromogenes</name>
    <name type="common">Staphylococcus hyicus subsp. chromogenes</name>
    <dbReference type="NCBI Taxonomy" id="46126"/>
    <lineage>
        <taxon>Bacteria</taxon>
        <taxon>Bacillati</taxon>
        <taxon>Bacillota</taxon>
        <taxon>Bacilli</taxon>
        <taxon>Bacillales</taxon>
        <taxon>Staphylococcaceae</taxon>
        <taxon>Staphylococcus</taxon>
    </lineage>
</organism>
<feature type="transmembrane region" description="Helical" evidence="1">
    <location>
        <begin position="401"/>
        <end position="423"/>
    </location>
</feature>
<reference evidence="2 5" key="3">
    <citation type="submission" date="2023-08" db="EMBL/GenBank/DDBJ databases">
        <title>Whole genome sequencing of Staphylococcus chromogenes NNSch 2386.</title>
        <authorList>
            <person name="Kropotov V.S."/>
            <person name="Boriskina E.V."/>
            <person name="Gordinskaya N.A."/>
            <person name="Shkurkina I.S."/>
            <person name="Kryazhev D.V."/>
            <person name="Alekseeva A.E."/>
            <person name="Makhova M.A."/>
        </authorList>
    </citation>
    <scope>NUCLEOTIDE SEQUENCE [LARGE SCALE GENOMIC DNA]</scope>
    <source>
        <strain evidence="2 5">NNSch 2386</strain>
    </source>
</reference>
<feature type="transmembrane region" description="Helical" evidence="1">
    <location>
        <begin position="178"/>
        <end position="195"/>
    </location>
</feature>